<keyword evidence="1" id="KW-1133">Transmembrane helix</keyword>
<dbReference type="Proteomes" id="UP000640531">
    <property type="component" value="Unassembled WGS sequence"/>
</dbReference>
<proteinExistence type="predicted"/>
<evidence type="ECO:0000313" key="3">
    <source>
        <dbReference type="EMBL" id="MBD2569633.1"/>
    </source>
</evidence>
<evidence type="ECO:0000313" key="4">
    <source>
        <dbReference type="Proteomes" id="UP000640531"/>
    </source>
</evidence>
<sequence length="80" mass="8712">MLSQKTILGSLIGLLLLTSSAVAEMPDGHSMKTSEFHRIDQPLSLKVAVTVGGLALIGIELWWFIYSKSKVSPTKLTNNQ</sequence>
<feature type="chain" id="PRO_5045596988" evidence="2">
    <location>
        <begin position="24"/>
        <end position="80"/>
    </location>
</feature>
<keyword evidence="2" id="KW-0732">Signal</keyword>
<evidence type="ECO:0000256" key="1">
    <source>
        <dbReference type="SAM" id="Phobius"/>
    </source>
</evidence>
<name>A0ABR8FJ59_9NOST</name>
<feature type="transmembrane region" description="Helical" evidence="1">
    <location>
        <begin position="47"/>
        <end position="66"/>
    </location>
</feature>
<dbReference type="RefSeq" id="WP_190716602.1">
    <property type="nucleotide sequence ID" value="NZ_JACJST010000016.1"/>
</dbReference>
<gene>
    <name evidence="3" type="ORF">H6G59_17390</name>
</gene>
<protein>
    <submittedName>
        <fullName evidence="3">Uncharacterized protein</fullName>
    </submittedName>
</protein>
<keyword evidence="4" id="KW-1185">Reference proteome</keyword>
<accession>A0ABR8FJ59</accession>
<organism evidence="3 4">
    <name type="scientific">Anabaena lutea FACHB-196</name>
    <dbReference type="NCBI Taxonomy" id="2692881"/>
    <lineage>
        <taxon>Bacteria</taxon>
        <taxon>Bacillati</taxon>
        <taxon>Cyanobacteriota</taxon>
        <taxon>Cyanophyceae</taxon>
        <taxon>Nostocales</taxon>
        <taxon>Nostocaceae</taxon>
        <taxon>Anabaena</taxon>
    </lineage>
</organism>
<keyword evidence="1" id="KW-0472">Membrane</keyword>
<evidence type="ECO:0000256" key="2">
    <source>
        <dbReference type="SAM" id="SignalP"/>
    </source>
</evidence>
<reference evidence="3 4" key="1">
    <citation type="journal article" date="2020" name="ISME J.">
        <title>Comparative genomics reveals insights into cyanobacterial evolution and habitat adaptation.</title>
        <authorList>
            <person name="Chen M.Y."/>
            <person name="Teng W.K."/>
            <person name="Zhao L."/>
            <person name="Hu C.X."/>
            <person name="Zhou Y.K."/>
            <person name="Han B.P."/>
            <person name="Song L.R."/>
            <person name="Shu W.S."/>
        </authorList>
    </citation>
    <scope>NUCLEOTIDE SEQUENCE [LARGE SCALE GENOMIC DNA]</scope>
    <source>
        <strain evidence="3 4">FACHB-196</strain>
    </source>
</reference>
<feature type="signal peptide" evidence="2">
    <location>
        <begin position="1"/>
        <end position="23"/>
    </location>
</feature>
<keyword evidence="1" id="KW-0812">Transmembrane</keyword>
<dbReference type="EMBL" id="JACJST010000016">
    <property type="protein sequence ID" value="MBD2569633.1"/>
    <property type="molecule type" value="Genomic_DNA"/>
</dbReference>
<comment type="caution">
    <text evidence="3">The sequence shown here is derived from an EMBL/GenBank/DDBJ whole genome shotgun (WGS) entry which is preliminary data.</text>
</comment>